<comment type="caution">
    <text evidence="1">The sequence shown here is derived from an EMBL/GenBank/DDBJ whole genome shotgun (WGS) entry which is preliminary data.</text>
</comment>
<reference evidence="1" key="1">
    <citation type="submission" date="2020-01" db="EMBL/GenBank/DDBJ databases">
        <title>Genome sequence of Kobresia littledalei, the first chromosome-level genome in the family Cyperaceae.</title>
        <authorList>
            <person name="Qu G."/>
        </authorList>
    </citation>
    <scope>NUCLEOTIDE SEQUENCE</scope>
    <source>
        <strain evidence="1">C.B.Clarke</strain>
        <tissue evidence="1">Leaf</tissue>
    </source>
</reference>
<gene>
    <name evidence="1" type="ORF">FCM35_KLT00473</name>
</gene>
<organism evidence="1 2">
    <name type="scientific">Carex littledalei</name>
    <dbReference type="NCBI Taxonomy" id="544730"/>
    <lineage>
        <taxon>Eukaryota</taxon>
        <taxon>Viridiplantae</taxon>
        <taxon>Streptophyta</taxon>
        <taxon>Embryophyta</taxon>
        <taxon>Tracheophyta</taxon>
        <taxon>Spermatophyta</taxon>
        <taxon>Magnoliopsida</taxon>
        <taxon>Liliopsida</taxon>
        <taxon>Poales</taxon>
        <taxon>Cyperaceae</taxon>
        <taxon>Cyperoideae</taxon>
        <taxon>Cariceae</taxon>
        <taxon>Carex</taxon>
        <taxon>Carex subgen. Euthyceras</taxon>
    </lineage>
</organism>
<evidence type="ECO:0000313" key="2">
    <source>
        <dbReference type="Proteomes" id="UP000623129"/>
    </source>
</evidence>
<dbReference type="EMBL" id="SWLB01000001">
    <property type="protein sequence ID" value="KAF3341835.1"/>
    <property type="molecule type" value="Genomic_DNA"/>
</dbReference>
<dbReference type="Proteomes" id="UP000623129">
    <property type="component" value="Unassembled WGS sequence"/>
</dbReference>
<keyword evidence="2" id="KW-1185">Reference proteome</keyword>
<protein>
    <submittedName>
        <fullName evidence="1">Uncharacterized protein</fullName>
    </submittedName>
</protein>
<accession>A0A833VTL7</accession>
<dbReference type="AlphaFoldDB" id="A0A833VTL7"/>
<name>A0A833VTL7_9POAL</name>
<sequence length="101" mass="11512">MFSLSPDHSHFLVFSRFVLSPAAYHHRPTAYHFAHTFLSLTLRTSAAYHLPPPTYGIYSLSLSLARGYAFHALNPPYCALQPRRARTYILPVARIYQGFSN</sequence>
<evidence type="ECO:0000313" key="1">
    <source>
        <dbReference type="EMBL" id="KAF3341835.1"/>
    </source>
</evidence>
<proteinExistence type="predicted"/>